<keyword evidence="1" id="KW-0808">Transferase</keyword>
<dbReference type="AlphaFoldDB" id="A0A6H1Q0Y2"/>
<organism evidence="1">
    <name type="scientific">Comamonas testosteroni</name>
    <name type="common">Pseudomonas testosteroni</name>
    <dbReference type="NCBI Taxonomy" id="285"/>
    <lineage>
        <taxon>Bacteria</taxon>
        <taxon>Pseudomonadati</taxon>
        <taxon>Pseudomonadota</taxon>
        <taxon>Betaproteobacteria</taxon>
        <taxon>Burkholderiales</taxon>
        <taxon>Comamonadaceae</taxon>
        <taxon>Comamonas</taxon>
    </lineage>
</organism>
<reference evidence="1" key="1">
    <citation type="submission" date="2020-01" db="EMBL/GenBank/DDBJ databases">
        <title>Whole-genome sequencing for Comamonas testosteroni.</title>
        <authorList>
            <person name="Qin Y."/>
            <person name="Rui Y."/>
        </authorList>
    </citation>
    <scope>NUCLEOTIDE SEQUENCE</scope>
    <source>
        <strain evidence="1">NFYY023</strain>
        <plasmid evidence="1">pNFYY023-1</plasmid>
    </source>
</reference>
<protein>
    <submittedName>
        <fullName evidence="1">Reverse transcriptase</fullName>
    </submittedName>
</protein>
<keyword evidence="1" id="KW-0614">Plasmid</keyword>
<proteinExistence type="predicted"/>
<dbReference type="RefSeq" id="WP_181726902.1">
    <property type="nucleotide sequence ID" value="NZ_MT011984.1"/>
</dbReference>
<accession>A0A6H1Q0Y2</accession>
<evidence type="ECO:0000313" key="1">
    <source>
        <dbReference type="EMBL" id="QIZ20160.1"/>
    </source>
</evidence>
<dbReference type="GO" id="GO:0003964">
    <property type="term" value="F:RNA-directed DNA polymerase activity"/>
    <property type="evidence" value="ECO:0007669"/>
    <property type="project" value="UniProtKB-KW"/>
</dbReference>
<dbReference type="EMBL" id="MT011984">
    <property type="protein sequence ID" value="QIZ20160.1"/>
    <property type="molecule type" value="Genomic_DNA"/>
</dbReference>
<name>A0A6H1Q0Y2_COMTE</name>
<keyword evidence="1" id="KW-0548">Nucleotidyltransferase</keyword>
<keyword evidence="1" id="KW-0695">RNA-directed DNA polymerase</keyword>
<sequence>MDYGLSLNKSKTVFLTSKHYQDYVKSQLGDEDAEAAKLRRIDLKFDPYSDSPREDYDALVESVESLEVHRLLNRELEKALPDSFLVTQIGRTIRLHEPHVTLELAETLLKAQNLHAFRSSFSTIMRGIANVRGDERFVSIHDALDQLLDAVPQHSAHILTADTSLLHYLRCLRFQSTPNRAYFIRNLFDTSQLDTVRRACIDCWRGWRDRGAFNHLRNRWQQLSPECQRLYWLASFAFDDEGEKARLQAKRAAKQSWTLGVELPFDEEKDKQKLSQMPRGAEPRFAPLFMKWSEGVTGAV</sequence>
<geneLocation type="plasmid" evidence="1">
    <name>pNFYY023-1</name>
</geneLocation>